<gene>
    <name evidence="2" type="ordered locus">MTR_4g011130</name>
</gene>
<reference evidence="2 4" key="2">
    <citation type="journal article" date="2014" name="BMC Genomics">
        <title>An improved genome release (version Mt4.0) for the model legume Medicago truncatula.</title>
        <authorList>
            <person name="Tang H."/>
            <person name="Krishnakumar V."/>
            <person name="Bidwell S."/>
            <person name="Rosen B."/>
            <person name="Chan A."/>
            <person name="Zhou S."/>
            <person name="Gentzbittel L."/>
            <person name="Childs K.L."/>
            <person name="Yandell M."/>
            <person name="Gundlach H."/>
            <person name="Mayer K.F."/>
            <person name="Schwartz D.C."/>
            <person name="Town C.D."/>
        </authorList>
    </citation>
    <scope>GENOME REANNOTATION</scope>
    <source>
        <strain evidence="2">A17</strain>
        <strain evidence="3 4">cv. Jemalong A17</strain>
    </source>
</reference>
<evidence type="ECO:0000313" key="3">
    <source>
        <dbReference type="EnsemblPlants" id="KEH28706"/>
    </source>
</evidence>
<keyword evidence="4" id="KW-1185">Reference proteome</keyword>
<dbReference type="HOGENOM" id="CLU_1752448_0_0_1"/>
<evidence type="ECO:0000259" key="1">
    <source>
        <dbReference type="Pfam" id="PF00646"/>
    </source>
</evidence>
<dbReference type="InterPro" id="IPR001810">
    <property type="entry name" value="F-box_dom"/>
</dbReference>
<sequence length="149" mass="17473">MAAATTKKEVSSDLPEELWEHIFKFLNDNKSHYFKSLSLVSKHFLSISNCLLRDLKVYDHTLHHLFQRTKIFFIVDCFPLLEELNLTYPDSAMVFDFARDDDIDRLLELSKLYKIIISRIIASIANLLTISTRFPEKNNLDDNDSYLKL</sequence>
<feature type="domain" description="F-box" evidence="1">
    <location>
        <begin position="12"/>
        <end position="49"/>
    </location>
</feature>
<dbReference type="EMBL" id="CM001220">
    <property type="protein sequence ID" value="KEH28706.1"/>
    <property type="molecule type" value="Genomic_DNA"/>
</dbReference>
<accession>A0A072UGZ5</accession>
<evidence type="ECO:0000313" key="4">
    <source>
        <dbReference type="Proteomes" id="UP000002051"/>
    </source>
</evidence>
<reference evidence="3" key="3">
    <citation type="submission" date="2015-04" db="UniProtKB">
        <authorList>
            <consortium name="EnsemblPlants"/>
        </authorList>
    </citation>
    <scope>IDENTIFICATION</scope>
    <source>
        <strain evidence="3">cv. Jemalong A17</strain>
    </source>
</reference>
<dbReference type="InterPro" id="IPR036047">
    <property type="entry name" value="F-box-like_dom_sf"/>
</dbReference>
<dbReference type="Gene3D" id="1.20.1280.50">
    <property type="match status" value="1"/>
</dbReference>
<name>A0A072UGZ5_MEDTR</name>
<dbReference type="Proteomes" id="UP000002051">
    <property type="component" value="Chromosome 4"/>
</dbReference>
<reference evidence="2 4" key="1">
    <citation type="journal article" date="2011" name="Nature">
        <title>The Medicago genome provides insight into the evolution of rhizobial symbioses.</title>
        <authorList>
            <person name="Young N.D."/>
            <person name="Debelle F."/>
            <person name="Oldroyd G.E."/>
            <person name="Geurts R."/>
            <person name="Cannon S.B."/>
            <person name="Udvardi M.K."/>
            <person name="Benedito V.A."/>
            <person name="Mayer K.F."/>
            <person name="Gouzy J."/>
            <person name="Schoof H."/>
            <person name="Van de Peer Y."/>
            <person name="Proost S."/>
            <person name="Cook D.R."/>
            <person name="Meyers B.C."/>
            <person name="Spannagl M."/>
            <person name="Cheung F."/>
            <person name="De Mita S."/>
            <person name="Krishnakumar V."/>
            <person name="Gundlach H."/>
            <person name="Zhou S."/>
            <person name="Mudge J."/>
            <person name="Bharti A.K."/>
            <person name="Murray J.D."/>
            <person name="Naoumkina M.A."/>
            <person name="Rosen B."/>
            <person name="Silverstein K.A."/>
            <person name="Tang H."/>
            <person name="Rombauts S."/>
            <person name="Zhao P.X."/>
            <person name="Zhou P."/>
            <person name="Barbe V."/>
            <person name="Bardou P."/>
            <person name="Bechner M."/>
            <person name="Bellec A."/>
            <person name="Berger A."/>
            <person name="Berges H."/>
            <person name="Bidwell S."/>
            <person name="Bisseling T."/>
            <person name="Choisne N."/>
            <person name="Couloux A."/>
            <person name="Denny R."/>
            <person name="Deshpande S."/>
            <person name="Dai X."/>
            <person name="Doyle J.J."/>
            <person name="Dudez A.M."/>
            <person name="Farmer A.D."/>
            <person name="Fouteau S."/>
            <person name="Franken C."/>
            <person name="Gibelin C."/>
            <person name="Gish J."/>
            <person name="Goldstein S."/>
            <person name="Gonzalez A.J."/>
            <person name="Green P.J."/>
            <person name="Hallab A."/>
            <person name="Hartog M."/>
            <person name="Hua A."/>
            <person name="Humphray S.J."/>
            <person name="Jeong D.H."/>
            <person name="Jing Y."/>
            <person name="Jocker A."/>
            <person name="Kenton S.M."/>
            <person name="Kim D.J."/>
            <person name="Klee K."/>
            <person name="Lai H."/>
            <person name="Lang C."/>
            <person name="Lin S."/>
            <person name="Macmil S.L."/>
            <person name="Magdelenat G."/>
            <person name="Matthews L."/>
            <person name="McCorrison J."/>
            <person name="Monaghan E.L."/>
            <person name="Mun J.H."/>
            <person name="Najar F.Z."/>
            <person name="Nicholson C."/>
            <person name="Noirot C."/>
            <person name="O'Bleness M."/>
            <person name="Paule C.R."/>
            <person name="Poulain J."/>
            <person name="Prion F."/>
            <person name="Qin B."/>
            <person name="Qu C."/>
            <person name="Retzel E.F."/>
            <person name="Riddle C."/>
            <person name="Sallet E."/>
            <person name="Samain S."/>
            <person name="Samson N."/>
            <person name="Sanders I."/>
            <person name="Saurat O."/>
            <person name="Scarpelli C."/>
            <person name="Schiex T."/>
            <person name="Segurens B."/>
            <person name="Severin A.J."/>
            <person name="Sherrier D.J."/>
            <person name="Shi R."/>
            <person name="Sims S."/>
            <person name="Singer S.R."/>
            <person name="Sinharoy S."/>
            <person name="Sterck L."/>
            <person name="Viollet A."/>
            <person name="Wang B.B."/>
            <person name="Wang K."/>
            <person name="Wang M."/>
            <person name="Wang X."/>
            <person name="Warfsmann J."/>
            <person name="Weissenbach J."/>
            <person name="White D.D."/>
            <person name="White J.D."/>
            <person name="Wiley G.B."/>
            <person name="Wincker P."/>
            <person name="Xing Y."/>
            <person name="Yang L."/>
            <person name="Yao Z."/>
            <person name="Ying F."/>
            <person name="Zhai J."/>
            <person name="Zhou L."/>
            <person name="Zuber A."/>
            <person name="Denarie J."/>
            <person name="Dixon R.A."/>
            <person name="May G.D."/>
            <person name="Schwartz D.C."/>
            <person name="Rogers J."/>
            <person name="Quetier F."/>
            <person name="Town C.D."/>
            <person name="Roe B.A."/>
        </authorList>
    </citation>
    <scope>NUCLEOTIDE SEQUENCE [LARGE SCALE GENOMIC DNA]</scope>
    <source>
        <strain evidence="2">A17</strain>
        <strain evidence="3 4">cv. Jemalong A17</strain>
    </source>
</reference>
<dbReference type="EnsemblPlants" id="KEH28706">
    <property type="protein sequence ID" value="KEH28706"/>
    <property type="gene ID" value="MTR_4g011130"/>
</dbReference>
<dbReference type="SUPFAM" id="SSF81383">
    <property type="entry name" value="F-box domain"/>
    <property type="match status" value="1"/>
</dbReference>
<protein>
    <submittedName>
        <fullName evidence="2">F-box protein</fullName>
    </submittedName>
</protein>
<evidence type="ECO:0000313" key="2">
    <source>
        <dbReference type="EMBL" id="KEH28706.1"/>
    </source>
</evidence>
<organism evidence="2 4">
    <name type="scientific">Medicago truncatula</name>
    <name type="common">Barrel medic</name>
    <name type="synonym">Medicago tribuloides</name>
    <dbReference type="NCBI Taxonomy" id="3880"/>
    <lineage>
        <taxon>Eukaryota</taxon>
        <taxon>Viridiplantae</taxon>
        <taxon>Streptophyta</taxon>
        <taxon>Embryophyta</taxon>
        <taxon>Tracheophyta</taxon>
        <taxon>Spermatophyta</taxon>
        <taxon>Magnoliopsida</taxon>
        <taxon>eudicotyledons</taxon>
        <taxon>Gunneridae</taxon>
        <taxon>Pentapetalae</taxon>
        <taxon>rosids</taxon>
        <taxon>fabids</taxon>
        <taxon>Fabales</taxon>
        <taxon>Fabaceae</taxon>
        <taxon>Papilionoideae</taxon>
        <taxon>50 kb inversion clade</taxon>
        <taxon>NPAAA clade</taxon>
        <taxon>Hologalegina</taxon>
        <taxon>IRL clade</taxon>
        <taxon>Trifolieae</taxon>
        <taxon>Medicago</taxon>
    </lineage>
</organism>
<dbReference type="AlphaFoldDB" id="A0A072UGZ5"/>
<dbReference type="Pfam" id="PF00646">
    <property type="entry name" value="F-box"/>
    <property type="match status" value="1"/>
</dbReference>
<proteinExistence type="predicted"/>